<dbReference type="Pfam" id="PF13542">
    <property type="entry name" value="HTH_Tnp_ISL3"/>
    <property type="match status" value="1"/>
</dbReference>
<evidence type="ECO:0000259" key="1">
    <source>
        <dbReference type="Pfam" id="PF13542"/>
    </source>
</evidence>
<name>A0A151AWW7_9CLOT</name>
<dbReference type="AlphaFoldDB" id="A0A151AWW7"/>
<feature type="domain" description="Transposase IS204/IS1001/IS1096/IS1165 helix-turn-helix" evidence="1">
    <location>
        <begin position="40"/>
        <end position="75"/>
    </location>
</feature>
<organism evidence="2 3">
    <name type="scientific">Clostridium tepidiprofundi DSM 19306</name>
    <dbReference type="NCBI Taxonomy" id="1121338"/>
    <lineage>
        <taxon>Bacteria</taxon>
        <taxon>Bacillati</taxon>
        <taxon>Bacillota</taxon>
        <taxon>Clostridia</taxon>
        <taxon>Eubacteriales</taxon>
        <taxon>Clostridiaceae</taxon>
        <taxon>Clostridium</taxon>
    </lineage>
</organism>
<dbReference type="OrthoDB" id="1919248at2"/>
<comment type="caution">
    <text evidence="2">The sequence shown here is derived from an EMBL/GenBank/DDBJ whole genome shotgun (WGS) entry which is preliminary data.</text>
</comment>
<reference evidence="2 3" key="1">
    <citation type="submission" date="2016-02" db="EMBL/GenBank/DDBJ databases">
        <title>Genome sequence of Clostridium tepidiprofundi DSM 19306.</title>
        <authorList>
            <person name="Poehlein A."/>
            <person name="Daniel R."/>
        </authorList>
    </citation>
    <scope>NUCLEOTIDE SEQUENCE [LARGE SCALE GENOMIC DNA]</scope>
    <source>
        <strain evidence="2 3">DSM 19306</strain>
    </source>
</reference>
<evidence type="ECO:0000313" key="2">
    <source>
        <dbReference type="EMBL" id="KYH32052.1"/>
    </source>
</evidence>
<sequence length="114" mass="13426">MIKKEFFVRDIPIHGKPVILIVEKIRLRCACCGHRGISVNIPFLNKYQRKTDRFIEFIAKEVAKTSINEVCEQLQYSHFAQHLLNSHFFKLPQSGNDCQYDELLPDCEYLVYFS</sequence>
<proteinExistence type="predicted"/>
<gene>
    <name evidence="2" type="ORF">CLTEP_22970</name>
</gene>
<evidence type="ECO:0000313" key="3">
    <source>
        <dbReference type="Proteomes" id="UP000075531"/>
    </source>
</evidence>
<dbReference type="PATRIC" id="fig|1121338.3.peg.2371"/>
<dbReference type="InterPro" id="IPR032877">
    <property type="entry name" value="Transposase_HTH"/>
</dbReference>
<dbReference type="RefSeq" id="WP_066826780.1">
    <property type="nucleotide sequence ID" value="NZ_LTBA01000041.1"/>
</dbReference>
<accession>A0A151AWW7</accession>
<dbReference type="EMBL" id="LTBA01000041">
    <property type="protein sequence ID" value="KYH32052.1"/>
    <property type="molecule type" value="Genomic_DNA"/>
</dbReference>
<dbReference type="Proteomes" id="UP000075531">
    <property type="component" value="Unassembled WGS sequence"/>
</dbReference>
<protein>
    <recommendedName>
        <fullName evidence="1">Transposase IS204/IS1001/IS1096/IS1165 helix-turn-helix domain-containing protein</fullName>
    </recommendedName>
</protein>
<keyword evidence="3" id="KW-1185">Reference proteome</keyword>